<name>A0AAN8L4F8_9TELE</name>
<proteinExistence type="predicted"/>
<reference evidence="1 2" key="1">
    <citation type="submission" date="2021-04" db="EMBL/GenBank/DDBJ databases">
        <authorList>
            <person name="De Guttry C."/>
            <person name="Zahm M."/>
            <person name="Klopp C."/>
            <person name="Cabau C."/>
            <person name="Louis A."/>
            <person name="Berthelot C."/>
            <person name="Parey E."/>
            <person name="Roest Crollius H."/>
            <person name="Montfort J."/>
            <person name="Robinson-Rechavi M."/>
            <person name="Bucao C."/>
            <person name="Bouchez O."/>
            <person name="Gislard M."/>
            <person name="Lluch J."/>
            <person name="Milhes M."/>
            <person name="Lampietro C."/>
            <person name="Lopez Roques C."/>
            <person name="Donnadieu C."/>
            <person name="Braasch I."/>
            <person name="Desvignes T."/>
            <person name="Postlethwait J."/>
            <person name="Bobe J."/>
            <person name="Wedekind C."/>
            <person name="Guiguen Y."/>
        </authorList>
    </citation>
    <scope>NUCLEOTIDE SEQUENCE [LARGE SCALE GENOMIC DNA]</scope>
    <source>
        <strain evidence="1">Cs_M1</strain>
        <tissue evidence="1">Blood</tissue>
    </source>
</reference>
<gene>
    <name evidence="1" type="ORF">J4Q44_G00268420</name>
</gene>
<evidence type="ECO:0000313" key="2">
    <source>
        <dbReference type="Proteomes" id="UP001356427"/>
    </source>
</evidence>
<organism evidence="1 2">
    <name type="scientific">Coregonus suidteri</name>
    <dbReference type="NCBI Taxonomy" id="861788"/>
    <lineage>
        <taxon>Eukaryota</taxon>
        <taxon>Metazoa</taxon>
        <taxon>Chordata</taxon>
        <taxon>Craniata</taxon>
        <taxon>Vertebrata</taxon>
        <taxon>Euteleostomi</taxon>
        <taxon>Actinopterygii</taxon>
        <taxon>Neopterygii</taxon>
        <taxon>Teleostei</taxon>
        <taxon>Protacanthopterygii</taxon>
        <taxon>Salmoniformes</taxon>
        <taxon>Salmonidae</taxon>
        <taxon>Coregoninae</taxon>
        <taxon>Coregonus</taxon>
    </lineage>
</organism>
<dbReference type="AlphaFoldDB" id="A0AAN8L4F8"/>
<evidence type="ECO:0000313" key="1">
    <source>
        <dbReference type="EMBL" id="KAK6302487.1"/>
    </source>
</evidence>
<keyword evidence="2" id="KW-1185">Reference proteome</keyword>
<sequence length="110" mass="12056">MEAPVEFQTAGGRLGTVRMQKVMFRSNACAVGASLTGEAIYRVDFSLQLSIGEWNGLLGYASPPEQRPIVIGTFIQRCFKLGKAKSVTHEPYANHVVHKREKCSVGVTMV</sequence>
<dbReference type="EMBL" id="JAGTTL010000025">
    <property type="protein sequence ID" value="KAK6302487.1"/>
    <property type="molecule type" value="Genomic_DNA"/>
</dbReference>
<accession>A0AAN8L4F8</accession>
<comment type="caution">
    <text evidence="1">The sequence shown here is derived from an EMBL/GenBank/DDBJ whole genome shotgun (WGS) entry which is preliminary data.</text>
</comment>
<protein>
    <submittedName>
        <fullName evidence="1">Uncharacterized protein</fullName>
    </submittedName>
</protein>
<dbReference type="Proteomes" id="UP001356427">
    <property type="component" value="Unassembled WGS sequence"/>
</dbReference>